<reference evidence="2 3" key="1">
    <citation type="journal article" date="2019" name="Sci. Rep.">
        <title>A high-quality genome of Eragrostis curvula grass provides insights into Poaceae evolution and supports new strategies to enhance forage quality.</title>
        <authorList>
            <person name="Carballo J."/>
            <person name="Santos B.A.C.M."/>
            <person name="Zappacosta D."/>
            <person name="Garbus I."/>
            <person name="Selva J.P."/>
            <person name="Gallo C.A."/>
            <person name="Diaz A."/>
            <person name="Albertini E."/>
            <person name="Caccamo M."/>
            <person name="Echenique V."/>
        </authorList>
    </citation>
    <scope>NUCLEOTIDE SEQUENCE [LARGE SCALE GENOMIC DNA]</scope>
    <source>
        <strain evidence="3">cv. Victoria</strain>
        <tissue evidence="2">Leaf</tissue>
    </source>
</reference>
<evidence type="ECO:0000313" key="2">
    <source>
        <dbReference type="EMBL" id="TVU43057.1"/>
    </source>
</evidence>
<accession>A0A5J9W570</accession>
<organism evidence="2 3">
    <name type="scientific">Eragrostis curvula</name>
    <name type="common">weeping love grass</name>
    <dbReference type="NCBI Taxonomy" id="38414"/>
    <lineage>
        <taxon>Eukaryota</taxon>
        <taxon>Viridiplantae</taxon>
        <taxon>Streptophyta</taxon>
        <taxon>Embryophyta</taxon>
        <taxon>Tracheophyta</taxon>
        <taxon>Spermatophyta</taxon>
        <taxon>Magnoliopsida</taxon>
        <taxon>Liliopsida</taxon>
        <taxon>Poales</taxon>
        <taxon>Poaceae</taxon>
        <taxon>PACMAD clade</taxon>
        <taxon>Chloridoideae</taxon>
        <taxon>Eragrostideae</taxon>
        <taxon>Eragrostidinae</taxon>
        <taxon>Eragrostis</taxon>
    </lineage>
</organism>
<feature type="region of interest" description="Disordered" evidence="1">
    <location>
        <begin position="50"/>
        <end position="80"/>
    </location>
</feature>
<dbReference type="Gramene" id="TVU43057">
    <property type="protein sequence ID" value="TVU43057"/>
    <property type="gene ID" value="EJB05_09493"/>
</dbReference>
<proteinExistence type="predicted"/>
<evidence type="ECO:0000313" key="3">
    <source>
        <dbReference type="Proteomes" id="UP000324897"/>
    </source>
</evidence>
<protein>
    <submittedName>
        <fullName evidence="2">Uncharacterized protein</fullName>
    </submittedName>
</protein>
<dbReference type="AlphaFoldDB" id="A0A5J9W570"/>
<sequence length="111" mass="12381">MKVQAVNSQHRRELVEVQAAKAQHQRELAGLIQMRRRLALAVYQHVVDPSELNQEQLSDDDDDGDRDLGLPPPQPPAEDHTNVLQMGAVRMAQLDCLLATVSKVTMSAMFP</sequence>
<name>A0A5J9W570_9POAL</name>
<keyword evidence="3" id="KW-1185">Reference proteome</keyword>
<evidence type="ECO:0000256" key="1">
    <source>
        <dbReference type="SAM" id="MobiDB-lite"/>
    </source>
</evidence>
<feature type="non-terminal residue" evidence="2">
    <location>
        <position position="1"/>
    </location>
</feature>
<comment type="caution">
    <text evidence="2">The sequence shown here is derived from an EMBL/GenBank/DDBJ whole genome shotgun (WGS) entry which is preliminary data.</text>
</comment>
<gene>
    <name evidence="2" type="ORF">EJB05_09493</name>
</gene>
<dbReference type="Proteomes" id="UP000324897">
    <property type="component" value="Unassembled WGS sequence"/>
</dbReference>
<dbReference type="EMBL" id="RWGY01000005">
    <property type="protein sequence ID" value="TVU43057.1"/>
    <property type="molecule type" value="Genomic_DNA"/>
</dbReference>